<evidence type="ECO:0000313" key="3">
    <source>
        <dbReference type="EMBL" id="CDM66089.1"/>
    </source>
</evidence>
<feature type="region of interest" description="Disordered" evidence="1">
    <location>
        <begin position="30"/>
        <end position="55"/>
    </location>
</feature>
<protein>
    <submittedName>
        <fullName evidence="3">Uncharacterized protein</fullName>
    </submittedName>
</protein>
<feature type="chain" id="PRO_5002123107" evidence="2">
    <location>
        <begin position="24"/>
        <end position="76"/>
    </location>
</feature>
<reference evidence="3 4" key="1">
    <citation type="submission" date="2013-12" db="EMBL/GenBank/DDBJ databases">
        <authorList>
            <person name="Stott M."/>
        </authorList>
    </citation>
    <scope>NUCLEOTIDE SEQUENCE [LARGE SCALE GENOMIC DNA]</scope>
    <source>
        <strain evidence="3 4">K22</strain>
    </source>
</reference>
<dbReference type="AlphaFoldDB" id="A0A0B6X0N6"/>
<keyword evidence="4" id="KW-1185">Reference proteome</keyword>
<organism evidence="3 4">
    <name type="scientific">Pyrinomonas methylaliphatogenes</name>
    <dbReference type="NCBI Taxonomy" id="454194"/>
    <lineage>
        <taxon>Bacteria</taxon>
        <taxon>Pseudomonadati</taxon>
        <taxon>Acidobacteriota</taxon>
        <taxon>Blastocatellia</taxon>
        <taxon>Blastocatellales</taxon>
        <taxon>Pyrinomonadaceae</taxon>
        <taxon>Pyrinomonas</taxon>
    </lineage>
</organism>
<dbReference type="EMBL" id="CBXV010000007">
    <property type="protein sequence ID" value="CDM66089.1"/>
    <property type="molecule type" value="Genomic_DNA"/>
</dbReference>
<dbReference type="STRING" id="454194.PYK22_02099"/>
<evidence type="ECO:0000256" key="1">
    <source>
        <dbReference type="SAM" id="MobiDB-lite"/>
    </source>
</evidence>
<evidence type="ECO:0000256" key="2">
    <source>
        <dbReference type="SAM" id="SignalP"/>
    </source>
</evidence>
<evidence type="ECO:0000313" key="4">
    <source>
        <dbReference type="Proteomes" id="UP000031518"/>
    </source>
</evidence>
<reference evidence="3 4" key="2">
    <citation type="submission" date="2015-01" db="EMBL/GenBank/DDBJ databases">
        <title>Complete genome sequence of Pyrinomonas methylaliphatogenes type strain K22T.</title>
        <authorList>
            <person name="Lee K.C.Y."/>
            <person name="Power J.F."/>
            <person name="Dunfield P.F."/>
            <person name="Morgan X.C."/>
            <person name="Huttenhower C."/>
            <person name="Stott M.B."/>
        </authorList>
    </citation>
    <scope>NUCLEOTIDE SEQUENCE [LARGE SCALE GENOMIC DNA]</scope>
    <source>
        <strain evidence="3 4">K22</strain>
    </source>
</reference>
<keyword evidence="2" id="KW-0732">Signal</keyword>
<feature type="signal peptide" evidence="2">
    <location>
        <begin position="1"/>
        <end position="23"/>
    </location>
</feature>
<feature type="compositionally biased region" description="Gly residues" evidence="1">
    <location>
        <begin position="42"/>
        <end position="51"/>
    </location>
</feature>
<name>A0A0B6X0N6_9BACT</name>
<gene>
    <name evidence="3" type="ORF">PYK22_02099</name>
</gene>
<accession>A0A0B6X0N6</accession>
<proteinExistence type="predicted"/>
<sequence length="76" mass="7936" precursor="true">MRFLRQLFAIALLACAFTLSTFAGEMGTGYTSSPTTTAAGEMGTGYTGEMGTGSAQTSSSFVQIFLLTLQGVLPRL</sequence>
<dbReference type="Proteomes" id="UP000031518">
    <property type="component" value="Unassembled WGS sequence"/>
</dbReference>